<name>A0A7J7CI61_TRIWF</name>
<reference evidence="2 3" key="1">
    <citation type="journal article" date="2020" name="Nat. Commun.">
        <title>Genome of Tripterygium wilfordii and identification of cytochrome P450 involved in triptolide biosynthesis.</title>
        <authorList>
            <person name="Tu L."/>
            <person name="Su P."/>
            <person name="Zhang Z."/>
            <person name="Gao L."/>
            <person name="Wang J."/>
            <person name="Hu T."/>
            <person name="Zhou J."/>
            <person name="Zhang Y."/>
            <person name="Zhao Y."/>
            <person name="Liu Y."/>
            <person name="Song Y."/>
            <person name="Tong Y."/>
            <person name="Lu Y."/>
            <person name="Yang J."/>
            <person name="Xu C."/>
            <person name="Jia M."/>
            <person name="Peters R.J."/>
            <person name="Huang L."/>
            <person name="Gao W."/>
        </authorList>
    </citation>
    <scope>NUCLEOTIDE SEQUENCE [LARGE SCALE GENOMIC DNA]</scope>
    <source>
        <strain evidence="3">cv. XIE 37</strain>
        <tissue evidence="2">Leaf</tissue>
    </source>
</reference>
<protein>
    <recommendedName>
        <fullName evidence="4">Plant thionin family protein</fullName>
    </recommendedName>
</protein>
<feature type="signal peptide" evidence="1">
    <location>
        <begin position="1"/>
        <end position="16"/>
    </location>
</feature>
<organism evidence="2 3">
    <name type="scientific">Tripterygium wilfordii</name>
    <name type="common">Thunder God vine</name>
    <dbReference type="NCBI Taxonomy" id="458696"/>
    <lineage>
        <taxon>Eukaryota</taxon>
        <taxon>Viridiplantae</taxon>
        <taxon>Streptophyta</taxon>
        <taxon>Embryophyta</taxon>
        <taxon>Tracheophyta</taxon>
        <taxon>Spermatophyta</taxon>
        <taxon>Magnoliopsida</taxon>
        <taxon>eudicotyledons</taxon>
        <taxon>Gunneridae</taxon>
        <taxon>Pentapetalae</taxon>
        <taxon>rosids</taxon>
        <taxon>fabids</taxon>
        <taxon>Celastrales</taxon>
        <taxon>Celastraceae</taxon>
        <taxon>Tripterygium</taxon>
    </lineage>
</organism>
<dbReference type="InParanoid" id="A0A7J7CI61"/>
<evidence type="ECO:0000313" key="2">
    <source>
        <dbReference type="EMBL" id="KAF5733738.1"/>
    </source>
</evidence>
<accession>A0A7J7CI61</accession>
<evidence type="ECO:0000256" key="1">
    <source>
        <dbReference type="SAM" id="SignalP"/>
    </source>
</evidence>
<dbReference type="AlphaFoldDB" id="A0A7J7CI61"/>
<keyword evidence="1" id="KW-0732">Signal</keyword>
<evidence type="ECO:0000313" key="3">
    <source>
        <dbReference type="Proteomes" id="UP000593562"/>
    </source>
</evidence>
<keyword evidence="3" id="KW-1185">Reference proteome</keyword>
<dbReference type="EMBL" id="JAAARO010000016">
    <property type="protein sequence ID" value="KAF5733738.1"/>
    <property type="molecule type" value="Genomic_DNA"/>
</dbReference>
<comment type="caution">
    <text evidence="2">The sequence shown here is derived from an EMBL/GenBank/DDBJ whole genome shotgun (WGS) entry which is preliminary data.</text>
</comment>
<sequence length="73" mass="7723">MAFAVLFSLYANVGEGVSDCAKQCMPTCMREDGATLEACDVACEEYCKQITGNTGGGDTGWSWTTGNVNSIKN</sequence>
<evidence type="ECO:0008006" key="4">
    <source>
        <dbReference type="Google" id="ProtNLM"/>
    </source>
</evidence>
<dbReference type="Proteomes" id="UP000593562">
    <property type="component" value="Unassembled WGS sequence"/>
</dbReference>
<feature type="chain" id="PRO_5029908087" description="Plant thionin family protein" evidence="1">
    <location>
        <begin position="17"/>
        <end position="73"/>
    </location>
</feature>
<gene>
    <name evidence="2" type="ORF">HS088_TW16G00178</name>
</gene>
<proteinExistence type="predicted"/>